<keyword evidence="4 7" id="KW-1133">Transmembrane helix</keyword>
<gene>
    <name evidence="9" type="primary">LOC116938715</name>
</gene>
<sequence>MGRERGGGGGGGRLWLHTALAAHGPRCTRHSQVMRGSKGHTKFCFVCLLTTLLFHGHCCNEDHGHSHDHHGVSPDSAQQYEDDNGHGHALHTRDDPRDANPPDAQPASDGGDGNRGDPHHDYQISEEPYPSGNTRQKPSVNPVAAAKQKYYLQLLFLRYGSDKGLTFQGLEKLLVSLGLGVVRFPEAGFRAAHTSSHSNSHDGGHAHVHARGKQEEQGDHGHGKGHGQEHTSSNVHEQQNENDQAVAYKHTHEEVHALEQDPTPEHKRPQDHNHGVGHDHIHEQNHDHTHDHDVAHNHDKSRHGHNQATGNNSVPEHSIGSTKTPITQHLHVHVHARVENDGLTESRYVHARTDASPLNGTSSQPSSRGGGQSHMVSRQFVPHKPTSSNGTEMLVSQTEIPRAAQRLMQKSPKPSRRRIKQHIGKSQTSTAGTAAAATQESPSSTKQIEQWLERVQRHLGRDADNHHDIGDHNALELHAMAEKGHVHDECLNASQLFQNFGLDVDSAVINTELFSYLCPAILYQIDSQACLKHPEPPNKIDLPLSTDSNMPDASAWGWGFLSITIISMLSLLGVAIVPMMNQVFFKYLLTFLVALAVGTLSGDALLHLLPHSQNSHSHNGHDDHDHILDSDEHLDGIWKGLTGLGGIYLMFIVEHLLALFKHYKPDKNKKKKKGRKVKDAEKCVGRKLSNHNLSGNTELELISVKQHNNHHHHYSCDVNGAATHASKSHEDHHNHSVPPEEEAMICHGSHDDEDDHYHDEQPQKQPVGAQADGKQVGGYDMSDGEAATPTMTTSASGVSDKSSNHHHHHHHHLHHHHSHGHCTGEEEAVEDVRDAGVSSIAWMVILGDGVHNFSDGLAIGAAFSDSTSVGLSTSIAVFCHELPHELGDFAVLLKAGMSVKQAIVYNLLSALLGYLGLVIGTAVGQYTHSVTTWIFAATAGIFLYVALVDMLPEMLHCEVDSHSYGRLGCFLLQNLGLLMGFGIMLVIARYEEHIKIDLGP</sequence>
<feature type="region of interest" description="Disordered" evidence="6">
    <location>
        <begin position="406"/>
        <end position="446"/>
    </location>
</feature>
<keyword evidence="5 7" id="KW-0472">Membrane</keyword>
<feature type="transmembrane region" description="Helical" evidence="7">
    <location>
        <begin position="930"/>
        <end position="948"/>
    </location>
</feature>
<evidence type="ECO:0000256" key="3">
    <source>
        <dbReference type="ARBA" id="ARBA00022692"/>
    </source>
</evidence>
<evidence type="ECO:0000256" key="5">
    <source>
        <dbReference type="ARBA" id="ARBA00023136"/>
    </source>
</evidence>
<comment type="similarity">
    <text evidence="2">Belongs to the ZIP transporter (TC 2.A.5) family.</text>
</comment>
<keyword evidence="8" id="KW-1185">Reference proteome</keyword>
<feature type="region of interest" description="Disordered" evidence="6">
    <location>
        <begin position="668"/>
        <end position="691"/>
    </location>
</feature>
<dbReference type="InterPro" id="IPR003689">
    <property type="entry name" value="ZIP"/>
</dbReference>
<organism evidence="8 9">
    <name type="scientific">Petromyzon marinus</name>
    <name type="common">Sea lamprey</name>
    <dbReference type="NCBI Taxonomy" id="7757"/>
    <lineage>
        <taxon>Eukaryota</taxon>
        <taxon>Metazoa</taxon>
        <taxon>Chordata</taxon>
        <taxon>Craniata</taxon>
        <taxon>Vertebrata</taxon>
        <taxon>Cyclostomata</taxon>
        <taxon>Hyperoartia</taxon>
        <taxon>Petromyzontiformes</taxon>
        <taxon>Petromyzontidae</taxon>
        <taxon>Petromyzon</taxon>
    </lineage>
</organism>
<protein>
    <submittedName>
        <fullName evidence="9">Zinc transporter ZIP10-like isoform X1</fullName>
    </submittedName>
</protein>
<comment type="subcellular location">
    <subcellularLocation>
        <location evidence="1">Membrane</location>
        <topology evidence="1">Multi-pass membrane protein</topology>
    </subcellularLocation>
</comment>
<evidence type="ECO:0000256" key="2">
    <source>
        <dbReference type="ARBA" id="ARBA00006939"/>
    </source>
</evidence>
<reference evidence="9" key="1">
    <citation type="submission" date="2025-08" db="UniProtKB">
        <authorList>
            <consortium name="RefSeq"/>
        </authorList>
    </citation>
    <scope>IDENTIFICATION</scope>
    <source>
        <tissue evidence="9">Sperm</tissue>
    </source>
</reference>
<dbReference type="GeneID" id="116938715"/>
<feature type="compositionally biased region" description="Basic and acidic residues" evidence="6">
    <location>
        <begin position="212"/>
        <end position="229"/>
    </location>
</feature>
<dbReference type="RefSeq" id="XP_032802124.1">
    <property type="nucleotide sequence ID" value="XM_032946233.1"/>
</dbReference>
<dbReference type="GO" id="GO:0005886">
    <property type="term" value="C:plasma membrane"/>
    <property type="evidence" value="ECO:0007669"/>
    <property type="project" value="TreeGrafter"/>
</dbReference>
<feature type="region of interest" description="Disordered" evidence="6">
    <location>
        <begin position="260"/>
        <end position="322"/>
    </location>
</feature>
<dbReference type="GO" id="GO:0030003">
    <property type="term" value="P:intracellular monoatomic cation homeostasis"/>
    <property type="evidence" value="ECO:0007669"/>
    <property type="project" value="TreeGrafter"/>
</dbReference>
<feature type="compositionally biased region" description="Basic residues" evidence="6">
    <location>
        <begin position="804"/>
        <end position="820"/>
    </location>
</feature>
<dbReference type="PANTHER" id="PTHR12191">
    <property type="entry name" value="SOLUTE CARRIER FAMILY 39"/>
    <property type="match status" value="1"/>
</dbReference>
<evidence type="ECO:0000256" key="1">
    <source>
        <dbReference type="ARBA" id="ARBA00004141"/>
    </source>
</evidence>
<feature type="region of interest" description="Disordered" evidence="6">
    <location>
        <begin position="63"/>
        <end position="139"/>
    </location>
</feature>
<dbReference type="Proteomes" id="UP001318040">
    <property type="component" value="Chromosome 4"/>
</dbReference>
<feature type="transmembrane region" description="Helical" evidence="7">
    <location>
        <begin position="969"/>
        <end position="990"/>
    </location>
</feature>
<dbReference type="GO" id="GO:0071578">
    <property type="term" value="P:zinc ion import across plasma membrane"/>
    <property type="evidence" value="ECO:0007669"/>
    <property type="project" value="TreeGrafter"/>
</dbReference>
<dbReference type="PANTHER" id="PTHR12191:SF30">
    <property type="entry name" value="ZINC TRANSPORTER ZIP4 N-TERMINAL DOMAIN-CONTAINING PROTEIN"/>
    <property type="match status" value="1"/>
</dbReference>
<feature type="transmembrane region" description="Helical" evidence="7">
    <location>
        <begin position="637"/>
        <end position="660"/>
    </location>
</feature>
<dbReference type="Pfam" id="PF02535">
    <property type="entry name" value="Zip"/>
    <property type="match status" value="2"/>
</dbReference>
<feature type="transmembrane region" description="Helical" evidence="7">
    <location>
        <begin position="555"/>
        <end position="577"/>
    </location>
</feature>
<dbReference type="InterPro" id="IPR050799">
    <property type="entry name" value="ZIP_Transporter"/>
</dbReference>
<feature type="compositionally biased region" description="Polar residues" evidence="6">
    <location>
        <begin position="306"/>
        <end position="322"/>
    </location>
</feature>
<feature type="region of interest" description="Disordered" evidence="6">
    <location>
        <begin position="352"/>
        <end position="375"/>
    </location>
</feature>
<evidence type="ECO:0000256" key="6">
    <source>
        <dbReference type="SAM" id="MobiDB-lite"/>
    </source>
</evidence>
<feature type="compositionally biased region" description="Basic and acidic residues" evidence="6">
    <location>
        <begin position="83"/>
        <end position="100"/>
    </location>
</feature>
<feature type="transmembrane region" description="Helical" evidence="7">
    <location>
        <begin position="584"/>
        <end position="609"/>
    </location>
</feature>
<proteinExistence type="inferred from homology"/>
<accession>A0AAJ7SN30</accession>
<feature type="compositionally biased region" description="Basic and acidic residues" evidence="6">
    <location>
        <begin position="112"/>
        <end position="123"/>
    </location>
</feature>
<feature type="compositionally biased region" description="Polar residues" evidence="6">
    <location>
        <begin position="789"/>
        <end position="801"/>
    </location>
</feature>
<feature type="region of interest" description="Disordered" evidence="6">
    <location>
        <begin position="192"/>
        <end position="239"/>
    </location>
</feature>
<name>A0AAJ7SN30_PETMA</name>
<dbReference type="KEGG" id="pmrn:116938715"/>
<dbReference type="GO" id="GO:0005385">
    <property type="term" value="F:zinc ion transmembrane transporter activity"/>
    <property type="evidence" value="ECO:0007669"/>
    <property type="project" value="TreeGrafter"/>
</dbReference>
<keyword evidence="3 7" id="KW-0812">Transmembrane</keyword>
<dbReference type="AlphaFoldDB" id="A0AAJ7SN30"/>
<feature type="region of interest" description="Disordered" evidence="6">
    <location>
        <begin position="746"/>
        <end position="829"/>
    </location>
</feature>
<feature type="compositionally biased region" description="Basic and acidic residues" evidence="6">
    <location>
        <begin position="260"/>
        <end position="298"/>
    </location>
</feature>
<feature type="transmembrane region" description="Helical" evidence="7">
    <location>
        <begin position="903"/>
        <end position="924"/>
    </location>
</feature>
<evidence type="ECO:0000256" key="4">
    <source>
        <dbReference type="ARBA" id="ARBA00022989"/>
    </source>
</evidence>
<evidence type="ECO:0000313" key="8">
    <source>
        <dbReference type="Proteomes" id="UP001318040"/>
    </source>
</evidence>
<evidence type="ECO:0000256" key="7">
    <source>
        <dbReference type="SAM" id="Phobius"/>
    </source>
</evidence>
<dbReference type="GO" id="GO:0140410">
    <property type="term" value="F:monoatomic cation:bicarbonate symporter activity"/>
    <property type="evidence" value="ECO:0007669"/>
    <property type="project" value="TreeGrafter"/>
</dbReference>
<feature type="compositionally biased region" description="Basic residues" evidence="6">
    <location>
        <begin position="413"/>
        <end position="423"/>
    </location>
</feature>
<feature type="compositionally biased region" description="Basic and acidic residues" evidence="6">
    <location>
        <begin position="63"/>
        <end position="72"/>
    </location>
</feature>
<feature type="compositionally biased region" description="Low complexity" evidence="6">
    <location>
        <begin position="428"/>
        <end position="438"/>
    </location>
</feature>
<evidence type="ECO:0000313" key="9">
    <source>
        <dbReference type="RefSeq" id="XP_032802124.1"/>
    </source>
</evidence>